<dbReference type="Gene3D" id="3.40.50.150">
    <property type="entry name" value="Vaccinia Virus protein VP39"/>
    <property type="match status" value="1"/>
</dbReference>
<dbReference type="GO" id="GO:0016279">
    <property type="term" value="F:protein-lysine N-methyltransferase activity"/>
    <property type="evidence" value="ECO:0007669"/>
    <property type="project" value="InterPro"/>
</dbReference>
<dbReference type="InterPro" id="IPR029063">
    <property type="entry name" value="SAM-dependent_MTases_sf"/>
</dbReference>
<gene>
    <name evidence="6" type="ORF">EIP75_13845</name>
</gene>
<keyword evidence="3" id="KW-0949">S-adenosyl-L-methionine</keyword>
<feature type="transmembrane region" description="Helical" evidence="4">
    <location>
        <begin position="86"/>
        <end position="107"/>
    </location>
</feature>
<reference evidence="6 7" key="1">
    <citation type="submission" date="2018-12" db="EMBL/GenBank/DDBJ databases">
        <title>The whole draft genome of Aquabacterium sp. SJQ9.</title>
        <authorList>
            <person name="Sun L."/>
            <person name="Gao X."/>
            <person name="Chen W."/>
            <person name="Huang K."/>
        </authorList>
    </citation>
    <scope>NUCLEOTIDE SEQUENCE [LARGE SCALE GENOMIC DNA]</scope>
    <source>
        <strain evidence="6 7">SJQ9</strain>
    </source>
</reference>
<dbReference type="CDD" id="cd02440">
    <property type="entry name" value="AdoMet_MTases"/>
    <property type="match status" value="1"/>
</dbReference>
<comment type="caution">
    <text evidence="6">The sequence shown here is derived from an EMBL/GenBank/DDBJ whole genome shotgun (WGS) entry which is preliminary data.</text>
</comment>
<keyword evidence="1 6" id="KW-0489">Methyltransferase</keyword>
<dbReference type="GO" id="GO:0032259">
    <property type="term" value="P:methylation"/>
    <property type="evidence" value="ECO:0007669"/>
    <property type="project" value="UniProtKB-KW"/>
</dbReference>
<dbReference type="EMBL" id="RSED01000010">
    <property type="protein sequence ID" value="RRS03673.1"/>
    <property type="molecule type" value="Genomic_DNA"/>
</dbReference>
<dbReference type="RefSeq" id="WP_125243879.1">
    <property type="nucleotide sequence ID" value="NZ_RSED01000010.1"/>
</dbReference>
<dbReference type="Pfam" id="PF13649">
    <property type="entry name" value="Methyltransf_25"/>
    <property type="match status" value="1"/>
</dbReference>
<keyword evidence="7" id="KW-1185">Reference proteome</keyword>
<dbReference type="PANTHER" id="PTHR13610:SF9">
    <property type="entry name" value="FI06469P"/>
    <property type="match status" value="1"/>
</dbReference>
<evidence type="ECO:0000313" key="7">
    <source>
        <dbReference type="Proteomes" id="UP000269265"/>
    </source>
</evidence>
<keyword evidence="4" id="KW-0812">Transmembrane</keyword>
<dbReference type="OrthoDB" id="5611641at2"/>
<dbReference type="PANTHER" id="PTHR13610">
    <property type="entry name" value="METHYLTRANSFERASE DOMAIN-CONTAINING PROTEIN"/>
    <property type="match status" value="1"/>
</dbReference>
<proteinExistence type="predicted"/>
<feature type="domain" description="Methyltransferase" evidence="5">
    <location>
        <begin position="140"/>
        <end position="224"/>
    </location>
</feature>
<protein>
    <submittedName>
        <fullName evidence="6">Class I SAM-dependent methyltransferase</fullName>
    </submittedName>
</protein>
<organism evidence="6 7">
    <name type="scientific">Aquabacterium soli</name>
    <dbReference type="NCBI Taxonomy" id="2493092"/>
    <lineage>
        <taxon>Bacteria</taxon>
        <taxon>Pseudomonadati</taxon>
        <taxon>Pseudomonadota</taxon>
        <taxon>Betaproteobacteria</taxon>
        <taxon>Burkholderiales</taxon>
        <taxon>Aquabacterium</taxon>
    </lineage>
</organism>
<keyword evidence="4" id="KW-1133">Transmembrane helix</keyword>
<dbReference type="SUPFAM" id="SSF53335">
    <property type="entry name" value="S-adenosyl-L-methionine-dependent methyltransferases"/>
    <property type="match status" value="1"/>
</dbReference>
<keyword evidence="2 6" id="KW-0808">Transferase</keyword>
<keyword evidence="4" id="KW-0472">Membrane</keyword>
<evidence type="ECO:0000256" key="2">
    <source>
        <dbReference type="ARBA" id="ARBA00022679"/>
    </source>
</evidence>
<evidence type="ECO:0000256" key="4">
    <source>
        <dbReference type="SAM" id="Phobius"/>
    </source>
</evidence>
<dbReference type="InterPro" id="IPR041698">
    <property type="entry name" value="Methyltransf_25"/>
</dbReference>
<sequence>MAALDRLLNRSWPLPALLTWVLAWALCKALDSAGAPAWAVLALPAALGVVLAQWPAVAATRWRAIFVAAGFPVSAVVTGLEQAGVAGMVAPGSWTWLLPLGLLLLAYPVRAWRDAPLFPTPVGALAGLAQHAPLPAGAQVLDAGCGLGDGLRELRRAYPQAVLHGTEWSWPLTLACRLRCPWARVRRGDMWAQPWGDFDLVYVFQRPESMPQAIDKARRELKAGAWLVSLEFEAVGLQAVARIALTPTRSVWVYRLH</sequence>
<dbReference type="InterPro" id="IPR026170">
    <property type="entry name" value="FAM173A/B"/>
</dbReference>
<evidence type="ECO:0000259" key="5">
    <source>
        <dbReference type="Pfam" id="PF13649"/>
    </source>
</evidence>
<evidence type="ECO:0000313" key="6">
    <source>
        <dbReference type="EMBL" id="RRS03673.1"/>
    </source>
</evidence>
<dbReference type="Proteomes" id="UP000269265">
    <property type="component" value="Unassembled WGS sequence"/>
</dbReference>
<feature type="transmembrane region" description="Helical" evidence="4">
    <location>
        <begin position="64"/>
        <end position="80"/>
    </location>
</feature>
<dbReference type="AlphaFoldDB" id="A0A426V9V1"/>
<feature type="transmembrane region" description="Helical" evidence="4">
    <location>
        <begin position="39"/>
        <end position="57"/>
    </location>
</feature>
<evidence type="ECO:0000256" key="1">
    <source>
        <dbReference type="ARBA" id="ARBA00022603"/>
    </source>
</evidence>
<accession>A0A426V9V1</accession>
<name>A0A426V9V1_9BURK</name>
<evidence type="ECO:0000256" key="3">
    <source>
        <dbReference type="ARBA" id="ARBA00022691"/>
    </source>
</evidence>